<feature type="domain" description="Glycosyltransferase 2-like" evidence="1">
    <location>
        <begin position="5"/>
        <end position="131"/>
    </location>
</feature>
<reference evidence="2 3" key="1">
    <citation type="submission" date="2019-03" db="EMBL/GenBank/DDBJ databases">
        <title>Genomic Encyclopedia of Archaeal and Bacterial Type Strains, Phase II (KMG-II): from individual species to whole genera.</title>
        <authorList>
            <person name="Goeker M."/>
        </authorList>
    </citation>
    <scope>NUCLEOTIDE SEQUENCE [LARGE SCALE GENOMIC DNA]</scope>
    <source>
        <strain evidence="2 3">DSM 22554</strain>
    </source>
</reference>
<keyword evidence="3" id="KW-1185">Reference proteome</keyword>
<dbReference type="InterPro" id="IPR001173">
    <property type="entry name" value="Glyco_trans_2-like"/>
</dbReference>
<dbReference type="InterPro" id="IPR029044">
    <property type="entry name" value="Nucleotide-diphossugar_trans"/>
</dbReference>
<dbReference type="PANTHER" id="PTHR22916:SF3">
    <property type="entry name" value="UDP-GLCNAC:BETAGAL BETA-1,3-N-ACETYLGLUCOSAMINYLTRANSFERASE-LIKE PROTEIN 1"/>
    <property type="match status" value="1"/>
</dbReference>
<accession>A0A4R1M0Y0</accession>
<evidence type="ECO:0000313" key="3">
    <source>
        <dbReference type="Proteomes" id="UP000294616"/>
    </source>
</evidence>
<evidence type="ECO:0000313" key="2">
    <source>
        <dbReference type="EMBL" id="TCK84872.1"/>
    </source>
</evidence>
<protein>
    <submittedName>
        <fullName evidence="2">Glycosyl transferase family 2</fullName>
    </submittedName>
</protein>
<dbReference type="EMBL" id="SMGO01000001">
    <property type="protein sequence ID" value="TCK84872.1"/>
    <property type="molecule type" value="Genomic_DNA"/>
</dbReference>
<comment type="caution">
    <text evidence="2">The sequence shown here is derived from an EMBL/GenBank/DDBJ whole genome shotgun (WGS) entry which is preliminary data.</text>
</comment>
<dbReference type="Pfam" id="PF00535">
    <property type="entry name" value="Glycos_transf_2"/>
    <property type="match status" value="1"/>
</dbReference>
<dbReference type="OrthoDB" id="6638511at2"/>
<dbReference type="PANTHER" id="PTHR22916">
    <property type="entry name" value="GLYCOSYLTRANSFERASE"/>
    <property type="match status" value="1"/>
</dbReference>
<dbReference type="GO" id="GO:0016758">
    <property type="term" value="F:hexosyltransferase activity"/>
    <property type="evidence" value="ECO:0007669"/>
    <property type="project" value="UniProtKB-ARBA"/>
</dbReference>
<proteinExistence type="predicted"/>
<dbReference type="Proteomes" id="UP000294616">
    <property type="component" value="Unassembled WGS sequence"/>
</dbReference>
<dbReference type="RefSeq" id="WP_132220591.1">
    <property type="nucleotide sequence ID" value="NZ_SMGO01000001.1"/>
</dbReference>
<gene>
    <name evidence="2" type="ORF">C8N28_0167</name>
</gene>
<keyword evidence="2" id="KW-0808">Transferase</keyword>
<dbReference type="AlphaFoldDB" id="A0A4R1M0Y0"/>
<dbReference type="SUPFAM" id="SSF53448">
    <property type="entry name" value="Nucleotide-diphospho-sugar transferases"/>
    <property type="match status" value="1"/>
</dbReference>
<dbReference type="Gene3D" id="3.90.550.10">
    <property type="entry name" value="Spore Coat Polysaccharide Biosynthesis Protein SpsA, Chain A"/>
    <property type="match status" value="1"/>
</dbReference>
<evidence type="ECO:0000259" key="1">
    <source>
        <dbReference type="Pfam" id="PF00535"/>
    </source>
</evidence>
<name>A0A4R1M0Y0_9SPHI</name>
<organism evidence="2 3">
    <name type="scientific">Albibacterium bauzanense</name>
    <dbReference type="NCBI Taxonomy" id="653929"/>
    <lineage>
        <taxon>Bacteria</taxon>
        <taxon>Pseudomonadati</taxon>
        <taxon>Bacteroidota</taxon>
        <taxon>Sphingobacteriia</taxon>
        <taxon>Sphingobacteriales</taxon>
        <taxon>Sphingobacteriaceae</taxon>
        <taxon>Albibacterium</taxon>
    </lineage>
</organism>
<sequence>MFQVSVIIPVYNAVNFIEKAVESVVHQHGVGEVILIDDAYPDGALEICKELESKYEQVKLLQHPNAENRGAGASRNLGIQNAQFEYIAFLDADDYYLADRFSITEQKFKENLKADGVYEPVGTKYENDQARLGFCNWKKITLAMSDKYLTYPSIESEGYVFFENLIAGLSSYPHLNGITLKKSIFNKTGYFDTSLKLHQDTELIIRLTYLGYFIPGDSKHVVAIRFVHSENRIAHLNYKSRYQLTQKLLNWSISNNIPEKYIKIIKKKNILAKTHYLFNSNNILVRFICSILYRI</sequence>